<evidence type="ECO:0000259" key="1">
    <source>
        <dbReference type="Pfam" id="PF06283"/>
    </source>
</evidence>
<gene>
    <name evidence="3" type="ORF">B0O44_101803</name>
</gene>
<dbReference type="PANTHER" id="PTHR40469:SF2">
    <property type="entry name" value="GALACTOSE-BINDING DOMAIN-LIKE SUPERFAMILY PROTEIN"/>
    <property type="match status" value="1"/>
</dbReference>
<feature type="domain" description="DUF4350" evidence="2">
    <location>
        <begin position="310"/>
        <end position="486"/>
    </location>
</feature>
<dbReference type="EMBL" id="QKLU01000001">
    <property type="protein sequence ID" value="PYF77322.1"/>
    <property type="molecule type" value="Genomic_DNA"/>
</dbReference>
<organism evidence="3 4">
    <name type="scientific">Pedobacter nutrimenti</name>
    <dbReference type="NCBI Taxonomy" id="1241337"/>
    <lineage>
        <taxon>Bacteria</taxon>
        <taxon>Pseudomonadati</taxon>
        <taxon>Bacteroidota</taxon>
        <taxon>Sphingobacteriia</taxon>
        <taxon>Sphingobacteriales</taxon>
        <taxon>Sphingobacteriaceae</taxon>
        <taxon>Pedobacter</taxon>
    </lineage>
</organism>
<dbReference type="SUPFAM" id="SSF52317">
    <property type="entry name" value="Class I glutamine amidotransferase-like"/>
    <property type="match status" value="2"/>
</dbReference>
<dbReference type="InterPro" id="IPR029010">
    <property type="entry name" value="ThuA-like"/>
</dbReference>
<dbReference type="InterPro" id="IPR025646">
    <property type="entry name" value="DUF4350"/>
</dbReference>
<reference evidence="3 4" key="1">
    <citation type="submission" date="2018-06" db="EMBL/GenBank/DDBJ databases">
        <title>Genomic Encyclopedia of Archaeal and Bacterial Type Strains, Phase II (KMG-II): from individual species to whole genera.</title>
        <authorList>
            <person name="Goeker M."/>
        </authorList>
    </citation>
    <scope>NUCLEOTIDE SEQUENCE [LARGE SCALE GENOMIC DNA]</scope>
    <source>
        <strain evidence="3 4">DSM 27372</strain>
    </source>
</reference>
<sequence length="517" mass="59242">MTRTFNLYKALLLVFIFIVQVNAATSKPKFKVIAFYTAKRDLAHISYVREANNWFPKIAAQYHFSYDTTSNWSNLNAKFLKDYQVVLFLDTRPELPEQRAAFQQYMENGGAWIGFHFSAFSLAGSTYSDNWNWYHHQFLGSGSYVSNTWRPTPAILKLEKQNSPMTLHLPATFKSAANEWYRWENDLRNNPDIDILLSIDSSSFPLGTGPKAHEIWHNGYYPVVWTNKKYNMMYVNMGHNDIDYENKTNKELSFTFANETQNKLLIDALLQLGQSRKIKAPKVTLDEYFNHETRMMNNKPERFHYTWEDKKNTGFSIWGDIFKKQGARLDAMDSKPTAALLKGTSVYIIVDPDTKKENPSPNYIQPEDVLEIANWVKAGGVLVMMANDSANVELPHFNLLAQKFGMHFNNDLQLHVIDDNHFYDGAIEIKNHPIFKTTKKVFLKDVCSISTSANAVACLRASNGATIAATAKYGKGTVFAVGDPWLYNEYVNGRLPLEYENDKAAEDLAKWLLSRSN</sequence>
<dbReference type="Pfam" id="PF06283">
    <property type="entry name" value="ThuA"/>
    <property type="match status" value="1"/>
</dbReference>
<keyword evidence="4" id="KW-1185">Reference proteome</keyword>
<evidence type="ECO:0000313" key="3">
    <source>
        <dbReference type="EMBL" id="PYF77322.1"/>
    </source>
</evidence>
<dbReference type="Gene3D" id="3.40.50.880">
    <property type="match status" value="2"/>
</dbReference>
<name>A0A318ULR2_9SPHI</name>
<proteinExistence type="predicted"/>
<accession>A0A318ULR2</accession>
<feature type="domain" description="ThuA-like" evidence="1">
    <location>
        <begin position="36"/>
        <end position="250"/>
    </location>
</feature>
<dbReference type="OrthoDB" id="3296611at2"/>
<comment type="caution">
    <text evidence="3">The sequence shown here is derived from an EMBL/GenBank/DDBJ whole genome shotgun (WGS) entry which is preliminary data.</text>
</comment>
<protein>
    <submittedName>
        <fullName evidence="3">Trehalose utilization protein</fullName>
    </submittedName>
</protein>
<dbReference type="InterPro" id="IPR029062">
    <property type="entry name" value="Class_I_gatase-like"/>
</dbReference>
<evidence type="ECO:0000313" key="4">
    <source>
        <dbReference type="Proteomes" id="UP000248198"/>
    </source>
</evidence>
<dbReference type="AlphaFoldDB" id="A0A318ULR2"/>
<evidence type="ECO:0000259" key="2">
    <source>
        <dbReference type="Pfam" id="PF14258"/>
    </source>
</evidence>
<dbReference type="Pfam" id="PF14258">
    <property type="entry name" value="DUF4350"/>
    <property type="match status" value="1"/>
</dbReference>
<dbReference type="Proteomes" id="UP000248198">
    <property type="component" value="Unassembled WGS sequence"/>
</dbReference>
<dbReference type="RefSeq" id="WP_110827378.1">
    <property type="nucleotide sequence ID" value="NZ_QKLU01000001.1"/>
</dbReference>
<dbReference type="PANTHER" id="PTHR40469">
    <property type="entry name" value="SECRETED GLYCOSYL HYDROLASE"/>
    <property type="match status" value="1"/>
</dbReference>